<sequence>MLALKSQLIGAALVLAFCAENLYSAHGYRRDDECPSYSKLLPRNTDYRKRCEAETGPDGADPKWPCFTFWNGDLNNVVADSSASGKAPDKFFLIKDGSKKDFTTVDPTKDFSVQWYQGDVQMSYSDFDKEKGCFKITLKHSSDDDLRIWVSAENSKERDIDTWKREETSKTLCTKWVHIHIKYDGQDW</sequence>
<keyword evidence="1" id="KW-0732">Signal</keyword>
<feature type="signal peptide" evidence="1">
    <location>
        <begin position="1"/>
        <end position="27"/>
    </location>
</feature>
<dbReference type="Proteomes" id="UP000179920">
    <property type="component" value="Chromosome VIII"/>
</dbReference>
<gene>
    <name evidence="2" type="ORF">UBRO_20685</name>
</gene>
<dbReference type="EMBL" id="LT558124">
    <property type="protein sequence ID" value="SAM82731.1"/>
    <property type="molecule type" value="Genomic_DNA"/>
</dbReference>
<organism evidence="2 3">
    <name type="scientific">Ustilago bromivora</name>
    <dbReference type="NCBI Taxonomy" id="307758"/>
    <lineage>
        <taxon>Eukaryota</taxon>
        <taxon>Fungi</taxon>
        <taxon>Dikarya</taxon>
        <taxon>Basidiomycota</taxon>
        <taxon>Ustilaginomycotina</taxon>
        <taxon>Ustilaginomycetes</taxon>
        <taxon>Ustilaginales</taxon>
        <taxon>Ustilaginaceae</taxon>
        <taxon>Ustilago</taxon>
    </lineage>
</organism>
<dbReference type="OrthoDB" id="2551482at2759"/>
<evidence type="ECO:0000313" key="3">
    <source>
        <dbReference type="Proteomes" id="UP000179920"/>
    </source>
</evidence>
<evidence type="ECO:0000313" key="2">
    <source>
        <dbReference type="EMBL" id="SAM82731.1"/>
    </source>
</evidence>
<accession>A0A1K0G5G5</accession>
<feature type="chain" id="PRO_5009664161" evidence="1">
    <location>
        <begin position="28"/>
        <end position="188"/>
    </location>
</feature>
<evidence type="ECO:0000256" key="1">
    <source>
        <dbReference type="SAM" id="SignalP"/>
    </source>
</evidence>
<dbReference type="AlphaFoldDB" id="A0A1K0G5G5"/>
<protein>
    <submittedName>
        <fullName evidence="2">Related to Mig1 protein</fullName>
    </submittedName>
</protein>
<reference evidence="3" key="1">
    <citation type="submission" date="2016-04" db="EMBL/GenBank/DDBJ databases">
        <authorList>
            <person name="Guldener U."/>
            <person name="Guldener U."/>
        </authorList>
    </citation>
    <scope>NUCLEOTIDE SEQUENCE [LARGE SCALE GENOMIC DNA]</scope>
    <source>
        <strain evidence="3">UB2112</strain>
    </source>
</reference>
<name>A0A1K0G5G5_9BASI</name>
<proteinExistence type="predicted"/>